<evidence type="ECO:0000256" key="12">
    <source>
        <dbReference type="ARBA" id="ARBA00023160"/>
    </source>
</evidence>
<evidence type="ECO:0000256" key="6">
    <source>
        <dbReference type="ARBA" id="ARBA00022553"/>
    </source>
</evidence>
<protein>
    <recommendedName>
        <fullName evidence="20">(3R)-3-hydroxyacyl-CoA dehydrogenase</fullName>
        <ecNumber evidence="19">1.1.1.239</ecNumber>
        <ecNumber evidence="4">1.1.1.n12</ecNumber>
    </recommendedName>
    <alternativeName>
        <fullName evidence="22">17-beta-hydroxysteroid dehydrogenase 8</fullName>
    </alternativeName>
    <alternativeName>
        <fullName evidence="21">3-ketoacyl-[acyl-carrier-protein] reductase alpha subunit</fullName>
    </alternativeName>
    <alternativeName>
        <fullName evidence="24">3-oxoacyl-[acyl-carrier-protein] reductase</fullName>
    </alternativeName>
    <alternativeName>
        <fullName evidence="25">Estradiol 17-beta-dehydrogenase 8</fullName>
    </alternativeName>
    <alternativeName>
        <fullName evidence="23">Testosterone 17-beta-dehydrogenase 8</fullName>
    </alternativeName>
</protein>
<evidence type="ECO:0000256" key="15">
    <source>
        <dbReference type="ARBA" id="ARBA00050232"/>
    </source>
</evidence>
<evidence type="ECO:0000259" key="26">
    <source>
        <dbReference type="SMART" id="SM00822"/>
    </source>
</evidence>
<dbReference type="GO" id="GO:0006633">
    <property type="term" value="P:fatty acid biosynthetic process"/>
    <property type="evidence" value="ECO:0007669"/>
    <property type="project" value="UniProtKB-KW"/>
</dbReference>
<keyword evidence="28" id="KW-1185">Reference proteome</keyword>
<evidence type="ECO:0000256" key="4">
    <source>
        <dbReference type="ARBA" id="ARBA00012456"/>
    </source>
</evidence>
<comment type="subcellular location">
    <subcellularLocation>
        <location evidence="1">Mitochondrion matrix</location>
    </subcellularLocation>
</comment>
<keyword evidence="8" id="KW-0560">Oxidoreductase</keyword>
<dbReference type="EMBL" id="JABSTU010000001">
    <property type="protein sequence ID" value="KAH8039716.1"/>
    <property type="molecule type" value="Genomic_DNA"/>
</dbReference>
<dbReference type="InterPro" id="IPR036291">
    <property type="entry name" value="NAD(P)-bd_dom_sf"/>
</dbReference>
<dbReference type="SUPFAM" id="SSF51735">
    <property type="entry name" value="NAD(P)-binding Rossmann-fold domains"/>
    <property type="match status" value="1"/>
</dbReference>
<accession>A0A9J6EZX9</accession>
<keyword evidence="5" id="KW-0444">Lipid biosynthesis</keyword>
<dbReference type="InterPro" id="IPR002347">
    <property type="entry name" value="SDR_fam"/>
</dbReference>
<keyword evidence="6" id="KW-0597">Phosphoprotein</keyword>
<evidence type="ECO:0000256" key="24">
    <source>
        <dbReference type="ARBA" id="ARBA00083097"/>
    </source>
</evidence>
<dbReference type="GO" id="GO:0047035">
    <property type="term" value="F:testosterone dehydrogenase (NAD+) activity"/>
    <property type="evidence" value="ECO:0007669"/>
    <property type="project" value="UniProtKB-EC"/>
</dbReference>
<evidence type="ECO:0000256" key="22">
    <source>
        <dbReference type="ARBA" id="ARBA00081419"/>
    </source>
</evidence>
<evidence type="ECO:0000256" key="13">
    <source>
        <dbReference type="ARBA" id="ARBA00037929"/>
    </source>
</evidence>
<dbReference type="Pfam" id="PF13561">
    <property type="entry name" value="adh_short_C2"/>
    <property type="match status" value="1"/>
</dbReference>
<evidence type="ECO:0000313" key="27">
    <source>
        <dbReference type="EMBL" id="KAH8039716.1"/>
    </source>
</evidence>
<evidence type="ECO:0000256" key="5">
    <source>
        <dbReference type="ARBA" id="ARBA00022516"/>
    </source>
</evidence>
<evidence type="ECO:0000256" key="1">
    <source>
        <dbReference type="ARBA" id="ARBA00004305"/>
    </source>
</evidence>
<evidence type="ECO:0000256" key="2">
    <source>
        <dbReference type="ARBA" id="ARBA00005194"/>
    </source>
</evidence>
<evidence type="ECO:0000256" key="17">
    <source>
        <dbReference type="ARBA" id="ARBA00052680"/>
    </source>
</evidence>
<dbReference type="SMART" id="SM00822">
    <property type="entry name" value="PKS_KR"/>
    <property type="match status" value="1"/>
</dbReference>
<evidence type="ECO:0000256" key="14">
    <source>
        <dbReference type="ARBA" id="ARBA00049069"/>
    </source>
</evidence>
<dbReference type="PANTHER" id="PTHR42760:SF83">
    <property type="entry name" value="(3R)-3-HYDROXYACYL-COA DEHYDROGENASE"/>
    <property type="match status" value="1"/>
</dbReference>
<dbReference type="FunFam" id="3.40.50.720:FF:000231">
    <property type="entry name" value="Estradiol 17-beta-dehydrogenase 8"/>
    <property type="match status" value="1"/>
</dbReference>
<evidence type="ECO:0000313" key="28">
    <source>
        <dbReference type="Proteomes" id="UP000821866"/>
    </source>
</evidence>
<comment type="caution">
    <text evidence="27">The sequence shown here is derived from an EMBL/GenBank/DDBJ whole genome shotgun (WGS) entry which is preliminary data.</text>
</comment>
<dbReference type="PANTHER" id="PTHR42760">
    <property type="entry name" value="SHORT-CHAIN DEHYDROGENASES/REDUCTASES FAMILY MEMBER"/>
    <property type="match status" value="1"/>
</dbReference>
<sequence length="248" mass="25277">MSLRGRLALVTGGACGIGKATCHALAAQGASVVVADVDLHAAQVVAAELPDTATHRAAFVDVSDTISVEKLLADIKETEHLPVSILVNSAGVAKHSSIVDTTDEEFDQVIGVNLKGTFVTSRAVARSMIASGVRDGAIVNLSSLAGVVGLAGMAAYNASKGAVVALTKAVAQDLAPHGIRCNVVVPSLIETPMIGVLPQEVQRTLVALTPLRRAGKPEEVAEVILFLCSPNSSYVSGASLDVTGGIVP</sequence>
<comment type="pathway">
    <text evidence="2">Lipid metabolism; fatty acid biosynthesis.</text>
</comment>
<evidence type="ECO:0000256" key="8">
    <source>
        <dbReference type="ARBA" id="ARBA00023002"/>
    </source>
</evidence>
<evidence type="ECO:0000256" key="19">
    <source>
        <dbReference type="ARBA" id="ARBA00066822"/>
    </source>
</evidence>
<evidence type="ECO:0000256" key="18">
    <source>
        <dbReference type="ARBA" id="ARBA00065174"/>
    </source>
</evidence>
<dbReference type="GO" id="GO:0008210">
    <property type="term" value="P:estrogen metabolic process"/>
    <property type="evidence" value="ECO:0007669"/>
    <property type="project" value="UniProtKB-ARBA"/>
</dbReference>
<evidence type="ECO:0000256" key="10">
    <source>
        <dbReference type="ARBA" id="ARBA00023098"/>
    </source>
</evidence>
<reference evidence="27" key="1">
    <citation type="journal article" date="2020" name="Cell">
        <title>Large-Scale Comparative Analyses of Tick Genomes Elucidate Their Genetic Diversity and Vector Capacities.</title>
        <authorList>
            <consortium name="Tick Genome and Microbiome Consortium (TIGMIC)"/>
            <person name="Jia N."/>
            <person name="Wang J."/>
            <person name="Shi W."/>
            <person name="Du L."/>
            <person name="Sun Y."/>
            <person name="Zhan W."/>
            <person name="Jiang J.F."/>
            <person name="Wang Q."/>
            <person name="Zhang B."/>
            <person name="Ji P."/>
            <person name="Bell-Sakyi L."/>
            <person name="Cui X.M."/>
            <person name="Yuan T.T."/>
            <person name="Jiang B.G."/>
            <person name="Yang W.F."/>
            <person name="Lam T.T."/>
            <person name="Chang Q.C."/>
            <person name="Ding S.J."/>
            <person name="Wang X.J."/>
            <person name="Zhu J.G."/>
            <person name="Ruan X.D."/>
            <person name="Zhao L."/>
            <person name="Wei J.T."/>
            <person name="Ye R.Z."/>
            <person name="Que T.C."/>
            <person name="Du C.H."/>
            <person name="Zhou Y.H."/>
            <person name="Cheng J.X."/>
            <person name="Dai P.F."/>
            <person name="Guo W.B."/>
            <person name="Han X.H."/>
            <person name="Huang E.J."/>
            <person name="Li L.F."/>
            <person name="Wei W."/>
            <person name="Gao Y.C."/>
            <person name="Liu J.Z."/>
            <person name="Shao H.Z."/>
            <person name="Wang X."/>
            <person name="Wang C.C."/>
            <person name="Yang T.C."/>
            <person name="Huo Q.B."/>
            <person name="Li W."/>
            <person name="Chen H.Y."/>
            <person name="Chen S.E."/>
            <person name="Zhou L.G."/>
            <person name="Ni X.B."/>
            <person name="Tian J.H."/>
            <person name="Sheng Y."/>
            <person name="Liu T."/>
            <person name="Pan Y.S."/>
            <person name="Xia L.Y."/>
            <person name="Li J."/>
            <person name="Zhao F."/>
            <person name="Cao W.C."/>
        </authorList>
    </citation>
    <scope>NUCLEOTIDE SEQUENCE</scope>
    <source>
        <strain evidence="27">Rmic-2018</strain>
    </source>
</reference>
<evidence type="ECO:0000256" key="25">
    <source>
        <dbReference type="ARBA" id="ARBA00083258"/>
    </source>
</evidence>
<evidence type="ECO:0000256" key="23">
    <source>
        <dbReference type="ARBA" id="ARBA00081936"/>
    </source>
</evidence>
<dbReference type="EC" id="1.1.1.n12" evidence="4"/>
<evidence type="ECO:0000256" key="21">
    <source>
        <dbReference type="ARBA" id="ARBA00077835"/>
    </source>
</evidence>
<dbReference type="InterPro" id="IPR020904">
    <property type="entry name" value="Sc_DH/Rdtase_CS"/>
</dbReference>
<dbReference type="Gene3D" id="3.40.50.720">
    <property type="entry name" value="NAD(P)-binding Rossmann-like Domain"/>
    <property type="match status" value="1"/>
</dbReference>
<comment type="catalytic activity">
    <reaction evidence="15">
        <text>testosterone + NAD(+) = androst-4-ene-3,17-dione + NADH + H(+)</text>
        <dbReference type="Rhea" id="RHEA:14929"/>
        <dbReference type="ChEBI" id="CHEBI:15378"/>
        <dbReference type="ChEBI" id="CHEBI:16422"/>
        <dbReference type="ChEBI" id="CHEBI:17347"/>
        <dbReference type="ChEBI" id="CHEBI:57540"/>
        <dbReference type="ChEBI" id="CHEBI:57945"/>
        <dbReference type="EC" id="1.1.1.239"/>
    </reaction>
    <physiologicalReaction direction="left-to-right" evidence="15">
        <dbReference type="Rhea" id="RHEA:14930"/>
    </physiologicalReaction>
</comment>
<dbReference type="PROSITE" id="PS00061">
    <property type="entry name" value="ADH_SHORT"/>
    <property type="match status" value="1"/>
</dbReference>
<keyword evidence="9" id="KW-0520">NAD</keyword>
<dbReference type="PRINTS" id="PR00081">
    <property type="entry name" value="GDHRDH"/>
</dbReference>
<comment type="catalytic activity">
    <reaction evidence="16">
        <text>17beta-hydroxy-5alpha-androstan-3-one + NAD(+) = 5alpha-androstan-3,17-dione + NADH + H(+)</text>
        <dbReference type="Rhea" id="RHEA:41992"/>
        <dbReference type="ChEBI" id="CHEBI:15378"/>
        <dbReference type="ChEBI" id="CHEBI:15994"/>
        <dbReference type="ChEBI" id="CHEBI:16330"/>
        <dbReference type="ChEBI" id="CHEBI:57540"/>
        <dbReference type="ChEBI" id="CHEBI:57945"/>
    </reaction>
    <physiologicalReaction direction="left-to-right" evidence="16">
        <dbReference type="Rhea" id="RHEA:41993"/>
    </physiologicalReaction>
</comment>
<evidence type="ECO:0000256" key="20">
    <source>
        <dbReference type="ARBA" id="ARBA00070911"/>
    </source>
</evidence>
<organism evidence="27 28">
    <name type="scientific">Rhipicephalus microplus</name>
    <name type="common">Cattle tick</name>
    <name type="synonym">Boophilus microplus</name>
    <dbReference type="NCBI Taxonomy" id="6941"/>
    <lineage>
        <taxon>Eukaryota</taxon>
        <taxon>Metazoa</taxon>
        <taxon>Ecdysozoa</taxon>
        <taxon>Arthropoda</taxon>
        <taxon>Chelicerata</taxon>
        <taxon>Arachnida</taxon>
        <taxon>Acari</taxon>
        <taxon>Parasitiformes</taxon>
        <taxon>Ixodida</taxon>
        <taxon>Ixodoidea</taxon>
        <taxon>Ixodidae</taxon>
        <taxon>Rhipicephalinae</taxon>
        <taxon>Rhipicephalus</taxon>
        <taxon>Boophilus</taxon>
    </lineage>
</organism>
<evidence type="ECO:0000256" key="16">
    <source>
        <dbReference type="ARBA" id="ARBA00050435"/>
    </source>
</evidence>
<keyword evidence="11" id="KW-0496">Mitochondrion</keyword>
<evidence type="ECO:0000256" key="3">
    <source>
        <dbReference type="ARBA" id="ARBA00006484"/>
    </source>
</evidence>
<dbReference type="GO" id="GO:0004303">
    <property type="term" value="F:estradiol 17-beta-dehydrogenase [NAD(P)+] activity"/>
    <property type="evidence" value="ECO:0007669"/>
    <property type="project" value="UniProtKB-EC"/>
</dbReference>
<feature type="domain" description="Ketoreductase" evidence="26">
    <location>
        <begin position="6"/>
        <end position="189"/>
    </location>
</feature>
<dbReference type="GO" id="GO:0048038">
    <property type="term" value="F:quinone binding"/>
    <property type="evidence" value="ECO:0007669"/>
    <property type="project" value="TreeGrafter"/>
</dbReference>
<keyword evidence="12" id="KW-0275">Fatty acid biosynthesis</keyword>
<proteinExistence type="inferred from homology"/>
<comment type="similarity">
    <text evidence="3">Belongs to the short-chain dehydrogenases/reductases (SDR) family.</text>
</comment>
<dbReference type="VEuPathDB" id="VectorBase:LOC119188166"/>
<reference evidence="27" key="2">
    <citation type="submission" date="2021-09" db="EMBL/GenBank/DDBJ databases">
        <authorList>
            <person name="Jia N."/>
            <person name="Wang J."/>
            <person name="Shi W."/>
            <person name="Du L."/>
            <person name="Sun Y."/>
            <person name="Zhan W."/>
            <person name="Jiang J."/>
            <person name="Wang Q."/>
            <person name="Zhang B."/>
            <person name="Ji P."/>
            <person name="Sakyi L.B."/>
            <person name="Cui X."/>
            <person name="Yuan T."/>
            <person name="Jiang B."/>
            <person name="Yang W."/>
            <person name="Lam T.T.-Y."/>
            <person name="Chang Q."/>
            <person name="Ding S."/>
            <person name="Wang X."/>
            <person name="Zhu J."/>
            <person name="Ruan X."/>
            <person name="Zhao L."/>
            <person name="Wei J."/>
            <person name="Que T."/>
            <person name="Du C."/>
            <person name="Cheng J."/>
            <person name="Dai P."/>
            <person name="Han X."/>
            <person name="Huang E."/>
            <person name="Gao Y."/>
            <person name="Liu J."/>
            <person name="Shao H."/>
            <person name="Ye R."/>
            <person name="Li L."/>
            <person name="Wei W."/>
            <person name="Wang X."/>
            <person name="Wang C."/>
            <person name="Huo Q."/>
            <person name="Li W."/>
            <person name="Guo W."/>
            <person name="Chen H."/>
            <person name="Chen S."/>
            <person name="Zhou L."/>
            <person name="Zhou L."/>
            <person name="Ni X."/>
            <person name="Tian J."/>
            <person name="Zhou Y."/>
            <person name="Sheng Y."/>
            <person name="Liu T."/>
            <person name="Pan Y."/>
            <person name="Xia L."/>
            <person name="Li J."/>
            <person name="Zhao F."/>
            <person name="Cao W."/>
        </authorList>
    </citation>
    <scope>NUCLEOTIDE SEQUENCE</scope>
    <source>
        <strain evidence="27">Rmic-2018</strain>
        <tissue evidence="27">Larvae</tissue>
    </source>
</reference>
<comment type="catalytic activity">
    <reaction evidence="17">
        <text>a (3R)-3-hydroxyacyl-CoA + NAD(+) = a 3-oxoacyl-CoA + NADH + H(+)</text>
        <dbReference type="Rhea" id="RHEA:32711"/>
        <dbReference type="ChEBI" id="CHEBI:15378"/>
        <dbReference type="ChEBI" id="CHEBI:57319"/>
        <dbReference type="ChEBI" id="CHEBI:57540"/>
        <dbReference type="ChEBI" id="CHEBI:57945"/>
        <dbReference type="ChEBI" id="CHEBI:90726"/>
        <dbReference type="EC" id="1.1.1.n12"/>
    </reaction>
    <physiologicalReaction direction="left-to-right" evidence="17">
        <dbReference type="Rhea" id="RHEA:32712"/>
    </physiologicalReaction>
</comment>
<dbReference type="AlphaFoldDB" id="A0A9J6EZX9"/>
<dbReference type="GO" id="GO:0005759">
    <property type="term" value="C:mitochondrial matrix"/>
    <property type="evidence" value="ECO:0007669"/>
    <property type="project" value="UniProtKB-SubCell"/>
</dbReference>
<gene>
    <name evidence="27" type="ORF">HPB51_008309</name>
</gene>
<dbReference type="PRINTS" id="PR00080">
    <property type="entry name" value="SDRFAMILY"/>
</dbReference>
<evidence type="ECO:0000256" key="9">
    <source>
        <dbReference type="ARBA" id="ARBA00023027"/>
    </source>
</evidence>
<keyword evidence="7" id="KW-0276">Fatty acid metabolism</keyword>
<evidence type="ECO:0000256" key="7">
    <source>
        <dbReference type="ARBA" id="ARBA00022832"/>
    </source>
</evidence>
<dbReference type="InterPro" id="IPR057326">
    <property type="entry name" value="KR_dom"/>
</dbReference>
<keyword evidence="10" id="KW-0443">Lipid metabolism</keyword>
<comment type="subunit">
    <text evidence="18">Heterotetramer with CBR4; contains two molecules of HSD17B8 and CBR4.</text>
</comment>
<comment type="pathway">
    <text evidence="13">Steroid biosynthesis; estrogen biosynthesis.</text>
</comment>
<name>A0A9J6EZX9_RHIMP</name>
<dbReference type="EC" id="1.1.1.239" evidence="19"/>
<comment type="catalytic activity">
    <reaction evidence="14">
        <text>17beta-estradiol + NAD(+) = estrone + NADH + H(+)</text>
        <dbReference type="Rhea" id="RHEA:24612"/>
        <dbReference type="ChEBI" id="CHEBI:15378"/>
        <dbReference type="ChEBI" id="CHEBI:16469"/>
        <dbReference type="ChEBI" id="CHEBI:17263"/>
        <dbReference type="ChEBI" id="CHEBI:57540"/>
        <dbReference type="ChEBI" id="CHEBI:57945"/>
        <dbReference type="EC" id="1.1.1.62"/>
    </reaction>
    <physiologicalReaction direction="left-to-right" evidence="14">
        <dbReference type="Rhea" id="RHEA:24613"/>
    </physiologicalReaction>
    <physiologicalReaction direction="right-to-left" evidence="14">
        <dbReference type="Rhea" id="RHEA:24614"/>
    </physiologicalReaction>
</comment>
<evidence type="ECO:0000256" key="11">
    <source>
        <dbReference type="ARBA" id="ARBA00023128"/>
    </source>
</evidence>
<dbReference type="Proteomes" id="UP000821866">
    <property type="component" value="Chromosome 1"/>
</dbReference>